<proteinExistence type="predicted"/>
<keyword evidence="2" id="KW-1185">Reference proteome</keyword>
<reference evidence="1 2" key="1">
    <citation type="journal article" date="2016" name="Environ. Microbiol.">
        <title>New Methyloceanibacter diversity from North Sea sediments includes methanotroph containing solely the soluble methane monooxygenase.</title>
        <authorList>
            <person name="Vekeman B."/>
            <person name="Kerckhof F.M."/>
            <person name="Cremers G."/>
            <person name="de Vos P."/>
            <person name="Vandamme P."/>
            <person name="Boon N."/>
            <person name="Op den Camp H.J."/>
            <person name="Heylen K."/>
        </authorList>
    </citation>
    <scope>NUCLEOTIDE SEQUENCE [LARGE SCALE GENOMIC DNA]</scope>
    <source>
        <strain evidence="1 2">R-67174</strain>
    </source>
</reference>
<dbReference type="AlphaFoldDB" id="A0A1E3W0T2"/>
<protein>
    <submittedName>
        <fullName evidence="1">Uncharacterized protein</fullName>
    </submittedName>
</protein>
<accession>A0A1E3W0T2</accession>
<gene>
    <name evidence="1" type="ORF">AUC68_05320</name>
</gene>
<sequence length="79" mass="8556">MSDPKDDRKPDAGVLRFPQSRVRMSGSGEPLKIIGTSQLAGVLGAPSEQTSGHWCSHCRGIWYGYLLEVTCPVCGNRHG</sequence>
<name>A0A1E3W0T2_9HYPH</name>
<dbReference type="EMBL" id="LPWG01000011">
    <property type="protein sequence ID" value="ODR99392.1"/>
    <property type="molecule type" value="Genomic_DNA"/>
</dbReference>
<dbReference type="Proteomes" id="UP000094501">
    <property type="component" value="Unassembled WGS sequence"/>
</dbReference>
<organism evidence="1 2">
    <name type="scientific">Methyloceanibacter methanicus</name>
    <dbReference type="NCBI Taxonomy" id="1774968"/>
    <lineage>
        <taxon>Bacteria</taxon>
        <taxon>Pseudomonadati</taxon>
        <taxon>Pseudomonadota</taxon>
        <taxon>Alphaproteobacteria</taxon>
        <taxon>Hyphomicrobiales</taxon>
        <taxon>Hyphomicrobiaceae</taxon>
        <taxon>Methyloceanibacter</taxon>
    </lineage>
</organism>
<dbReference type="RefSeq" id="WP_069437332.1">
    <property type="nucleotide sequence ID" value="NZ_LPWG01000011.1"/>
</dbReference>
<evidence type="ECO:0000313" key="2">
    <source>
        <dbReference type="Proteomes" id="UP000094501"/>
    </source>
</evidence>
<comment type="caution">
    <text evidence="1">The sequence shown here is derived from an EMBL/GenBank/DDBJ whole genome shotgun (WGS) entry which is preliminary data.</text>
</comment>
<dbReference type="OrthoDB" id="7064376at2"/>
<evidence type="ECO:0000313" key="1">
    <source>
        <dbReference type="EMBL" id="ODR99392.1"/>
    </source>
</evidence>